<evidence type="ECO:0000256" key="1">
    <source>
        <dbReference type="ARBA" id="ARBA00022730"/>
    </source>
</evidence>
<dbReference type="PANTHER" id="PTHR33284:SF1">
    <property type="entry name" value="RIBOSOMAL PROTEIN L25_GLN-TRNA SYNTHETASE, ANTI-CODON-BINDING DOMAIN-CONTAINING PROTEIN"/>
    <property type="match status" value="1"/>
</dbReference>
<evidence type="ECO:0000256" key="6">
    <source>
        <dbReference type="SAM" id="MobiDB-lite"/>
    </source>
</evidence>
<dbReference type="NCBIfam" id="TIGR00731">
    <property type="entry name" value="bL25_bact_ctc"/>
    <property type="match status" value="1"/>
</dbReference>
<comment type="caution">
    <text evidence="9">The sequence shown here is derived from an EMBL/GenBank/DDBJ whole genome shotgun (WGS) entry which is preliminary data.</text>
</comment>
<dbReference type="GO" id="GO:0003735">
    <property type="term" value="F:structural constituent of ribosome"/>
    <property type="evidence" value="ECO:0007669"/>
    <property type="project" value="InterPro"/>
</dbReference>
<dbReference type="InterPro" id="IPR011035">
    <property type="entry name" value="Ribosomal_bL25/Gln-tRNA_synth"/>
</dbReference>
<dbReference type="GO" id="GO:0022625">
    <property type="term" value="C:cytosolic large ribosomal subunit"/>
    <property type="evidence" value="ECO:0007669"/>
    <property type="project" value="TreeGrafter"/>
</dbReference>
<gene>
    <name evidence="5" type="primary">rplY</name>
    <name evidence="5" type="synonym">ctc</name>
    <name evidence="9" type="ORF">H7C18_20885</name>
</gene>
<keyword evidence="3 5" id="KW-0689">Ribosomal protein</keyword>
<comment type="subunit">
    <text evidence="5">Part of the 50S ribosomal subunit; part of the 5S rRNA/L5/L18/L25 subcomplex. Contacts the 5S rRNA. Binds to the 5S rRNA independently of L5 and L18.</text>
</comment>
<evidence type="ECO:0000259" key="7">
    <source>
        <dbReference type="Pfam" id="PF01386"/>
    </source>
</evidence>
<accession>A0A7X0SNZ0</accession>
<comment type="similarity">
    <text evidence="5">Belongs to the bacterial ribosomal protein bL25 family. CTC subfamily.</text>
</comment>
<comment type="function">
    <text evidence="5">This is one of the proteins that binds to the 5S RNA in the ribosome where it forms part of the central protuberance.</text>
</comment>
<name>A0A7X0SNZ0_9BACL</name>
<organism evidence="9 10">
    <name type="scientific">Cohnella zeiphila</name>
    <dbReference type="NCBI Taxonomy" id="2761120"/>
    <lineage>
        <taxon>Bacteria</taxon>
        <taxon>Bacillati</taxon>
        <taxon>Bacillota</taxon>
        <taxon>Bacilli</taxon>
        <taxon>Bacillales</taxon>
        <taxon>Paenibacillaceae</taxon>
        <taxon>Cohnella</taxon>
    </lineage>
</organism>
<evidence type="ECO:0000256" key="4">
    <source>
        <dbReference type="ARBA" id="ARBA00023274"/>
    </source>
</evidence>
<dbReference type="Gene3D" id="2.40.240.10">
    <property type="entry name" value="Ribosomal Protein L25, Chain P"/>
    <property type="match status" value="1"/>
</dbReference>
<keyword evidence="4 5" id="KW-0687">Ribonucleoprotein</keyword>
<dbReference type="CDD" id="cd00495">
    <property type="entry name" value="Ribosomal_L25_TL5_CTC"/>
    <property type="match status" value="1"/>
</dbReference>
<evidence type="ECO:0000256" key="5">
    <source>
        <dbReference type="HAMAP-Rule" id="MF_01334"/>
    </source>
</evidence>
<dbReference type="InterPro" id="IPR020056">
    <property type="entry name" value="Rbsml_bL25/Gln-tRNA_synth_N"/>
</dbReference>
<dbReference type="InterPro" id="IPR037121">
    <property type="entry name" value="Ribosomal_bL25_C"/>
</dbReference>
<dbReference type="InterPro" id="IPR029751">
    <property type="entry name" value="Ribosomal_L25_dom"/>
</dbReference>
<dbReference type="Pfam" id="PF01386">
    <property type="entry name" value="Ribosomal_L25p"/>
    <property type="match status" value="1"/>
</dbReference>
<feature type="compositionally biased region" description="Acidic residues" evidence="6">
    <location>
        <begin position="188"/>
        <end position="199"/>
    </location>
</feature>
<dbReference type="RefSeq" id="WP_185131048.1">
    <property type="nucleotide sequence ID" value="NZ_JACJVO010000026.1"/>
</dbReference>
<evidence type="ECO:0000313" key="9">
    <source>
        <dbReference type="EMBL" id="MBB6733384.1"/>
    </source>
</evidence>
<dbReference type="AlphaFoldDB" id="A0A7X0SNZ0"/>
<keyword evidence="1 5" id="KW-0699">rRNA-binding</keyword>
<feature type="domain" description="Large ribosomal subunit protein bL25 beta" evidence="8">
    <location>
        <begin position="101"/>
        <end position="183"/>
    </location>
</feature>
<dbReference type="HAMAP" id="MF_01334">
    <property type="entry name" value="Ribosomal_bL25_CTC"/>
    <property type="match status" value="1"/>
</dbReference>
<keyword evidence="10" id="KW-1185">Reference proteome</keyword>
<dbReference type="Pfam" id="PF14693">
    <property type="entry name" value="Ribosomal_TL5_C"/>
    <property type="match status" value="1"/>
</dbReference>
<dbReference type="PANTHER" id="PTHR33284">
    <property type="entry name" value="RIBOSOMAL PROTEIN L25/GLN-TRNA SYNTHETASE, ANTI-CODON-BINDING DOMAIN-CONTAINING PROTEIN"/>
    <property type="match status" value="1"/>
</dbReference>
<dbReference type="InterPro" id="IPR020930">
    <property type="entry name" value="Ribosomal_uL5_bac-type"/>
</dbReference>
<dbReference type="EMBL" id="JACJVO010000026">
    <property type="protein sequence ID" value="MBB6733384.1"/>
    <property type="molecule type" value="Genomic_DNA"/>
</dbReference>
<dbReference type="SUPFAM" id="SSF50715">
    <property type="entry name" value="Ribosomal protein L25-like"/>
    <property type="match status" value="1"/>
</dbReference>
<evidence type="ECO:0000256" key="2">
    <source>
        <dbReference type="ARBA" id="ARBA00022884"/>
    </source>
</evidence>
<evidence type="ECO:0000313" key="10">
    <source>
        <dbReference type="Proteomes" id="UP000564644"/>
    </source>
</evidence>
<dbReference type="Proteomes" id="UP000564644">
    <property type="component" value="Unassembled WGS sequence"/>
</dbReference>
<dbReference type="Gene3D" id="2.170.120.20">
    <property type="entry name" value="Ribosomal protein L25, beta domain"/>
    <property type="match status" value="1"/>
</dbReference>
<evidence type="ECO:0000256" key="3">
    <source>
        <dbReference type="ARBA" id="ARBA00022980"/>
    </source>
</evidence>
<proteinExistence type="inferred from homology"/>
<feature type="region of interest" description="Disordered" evidence="6">
    <location>
        <begin position="185"/>
        <end position="215"/>
    </location>
</feature>
<dbReference type="GO" id="GO:0006412">
    <property type="term" value="P:translation"/>
    <property type="evidence" value="ECO:0007669"/>
    <property type="project" value="UniProtKB-UniRule"/>
</dbReference>
<keyword evidence="2 5" id="KW-0694">RNA-binding</keyword>
<sequence>MSVTLHAEPRILSTKGDLRRLRQAGKVPGVVYGKQQSAAAAISIEAKELQSLMRGNPHSILELMLPDNGQRSVLLSDIQRDAISGQVLHVDFHQIDLNETVRSAIPLIVNGVSPGEKEGGMLQHVLHELEVECVAKDLPSSIEVDVGSLSIGDHVTVAELKLPSGVKALGDPELVVLSVLAPQKDRTEDELEAMDDAAEQNEQQSREAQAVETDR</sequence>
<dbReference type="GO" id="GO:0008097">
    <property type="term" value="F:5S rRNA binding"/>
    <property type="evidence" value="ECO:0007669"/>
    <property type="project" value="InterPro"/>
</dbReference>
<protein>
    <recommendedName>
        <fullName evidence="5">Large ribosomal subunit protein bL25</fullName>
    </recommendedName>
    <alternativeName>
        <fullName evidence="5">General stress protein CTC</fullName>
    </alternativeName>
</protein>
<dbReference type="InterPro" id="IPR020057">
    <property type="entry name" value="Ribosomal_bL25_b-dom"/>
</dbReference>
<reference evidence="9 10" key="1">
    <citation type="submission" date="2020-08" db="EMBL/GenBank/DDBJ databases">
        <title>Cohnella phylogeny.</title>
        <authorList>
            <person name="Dunlap C."/>
        </authorList>
    </citation>
    <scope>NUCLEOTIDE SEQUENCE [LARGE SCALE GENOMIC DNA]</scope>
    <source>
        <strain evidence="9 10">CBP 2801</strain>
    </source>
</reference>
<feature type="domain" description="Large ribosomal subunit protein bL25 L25" evidence="7">
    <location>
        <begin position="5"/>
        <end position="92"/>
    </location>
</feature>
<dbReference type="InterPro" id="IPR001021">
    <property type="entry name" value="Ribosomal_bL25_long"/>
</dbReference>
<evidence type="ECO:0000259" key="8">
    <source>
        <dbReference type="Pfam" id="PF14693"/>
    </source>
</evidence>